<dbReference type="KEGG" id="dsq:DICSQDRAFT_65108"/>
<dbReference type="Pfam" id="PF20231">
    <property type="entry name" value="DUF6589"/>
    <property type="match status" value="1"/>
</dbReference>
<name>R7ST40_DICSQ</name>
<protein>
    <recommendedName>
        <fullName evidence="1">DUF6589 domain-containing protein</fullName>
    </recommendedName>
</protein>
<dbReference type="OrthoDB" id="3251235at2759"/>
<dbReference type="GeneID" id="18843345"/>
<proteinExistence type="predicted"/>
<dbReference type="Proteomes" id="UP000053319">
    <property type="component" value="Unassembled WGS sequence"/>
</dbReference>
<sequence>MKQETKGVFWHNLDEALWHIGEAHFLSLWMAIAEVDDLAALTDKPPETLISLTNEIFRAHASWEAIHNLDTLTNRKRDEVKRQTVMFATDLLPCFDLREAMQIGDVGRMEDLLPTLLFRFAGGSNPKYTIEILELIQKLRCEWPQEFRDHIRHYCWLVNFTGKRNSFLAVDMAQEHNIKDIKVTWRSFGPGATFPYIQKISPAITTLRAVKASVASQFSSVIGRGSHHGKPSKNQDVDRLVRMYRTSKLHNKEDGREMKGGESNWALDVMTAGSVKLIVDGAAERWWDERDFERATTESYDVLD</sequence>
<feature type="domain" description="DUF6589" evidence="1">
    <location>
        <begin position="3"/>
        <end position="228"/>
    </location>
</feature>
<reference evidence="2 3" key="1">
    <citation type="journal article" date="2012" name="Science">
        <title>The Paleozoic origin of enzymatic lignin decomposition reconstructed from 31 fungal genomes.</title>
        <authorList>
            <person name="Floudas D."/>
            <person name="Binder M."/>
            <person name="Riley R."/>
            <person name="Barry K."/>
            <person name="Blanchette R.A."/>
            <person name="Henrissat B."/>
            <person name="Martinez A.T."/>
            <person name="Otillar R."/>
            <person name="Spatafora J.W."/>
            <person name="Yadav J.S."/>
            <person name="Aerts A."/>
            <person name="Benoit I."/>
            <person name="Boyd A."/>
            <person name="Carlson A."/>
            <person name="Copeland A."/>
            <person name="Coutinho P.M."/>
            <person name="de Vries R.P."/>
            <person name="Ferreira P."/>
            <person name="Findley K."/>
            <person name="Foster B."/>
            <person name="Gaskell J."/>
            <person name="Glotzer D."/>
            <person name="Gorecki P."/>
            <person name="Heitman J."/>
            <person name="Hesse C."/>
            <person name="Hori C."/>
            <person name="Igarashi K."/>
            <person name="Jurgens J.A."/>
            <person name="Kallen N."/>
            <person name="Kersten P."/>
            <person name="Kohler A."/>
            <person name="Kuees U."/>
            <person name="Kumar T.K.A."/>
            <person name="Kuo A."/>
            <person name="LaButti K."/>
            <person name="Larrondo L.F."/>
            <person name="Lindquist E."/>
            <person name="Ling A."/>
            <person name="Lombard V."/>
            <person name="Lucas S."/>
            <person name="Lundell T."/>
            <person name="Martin R."/>
            <person name="McLaughlin D.J."/>
            <person name="Morgenstern I."/>
            <person name="Morin E."/>
            <person name="Murat C."/>
            <person name="Nagy L.G."/>
            <person name="Nolan M."/>
            <person name="Ohm R.A."/>
            <person name="Patyshakuliyeva A."/>
            <person name="Rokas A."/>
            <person name="Ruiz-Duenas F.J."/>
            <person name="Sabat G."/>
            <person name="Salamov A."/>
            <person name="Samejima M."/>
            <person name="Schmutz J."/>
            <person name="Slot J.C."/>
            <person name="St John F."/>
            <person name="Stenlid J."/>
            <person name="Sun H."/>
            <person name="Sun S."/>
            <person name="Syed K."/>
            <person name="Tsang A."/>
            <person name="Wiebenga A."/>
            <person name="Young D."/>
            <person name="Pisabarro A."/>
            <person name="Eastwood D.C."/>
            <person name="Martin F."/>
            <person name="Cullen D."/>
            <person name="Grigoriev I.V."/>
            <person name="Hibbett D.S."/>
        </authorList>
    </citation>
    <scope>NUCLEOTIDE SEQUENCE [LARGE SCALE GENOMIC DNA]</scope>
    <source>
        <strain evidence="2 3">LYAD-421 SS1</strain>
    </source>
</reference>
<dbReference type="HOGENOM" id="CLU_050542_0_0_1"/>
<dbReference type="InterPro" id="IPR046496">
    <property type="entry name" value="DUF6589"/>
</dbReference>
<evidence type="ECO:0000259" key="1">
    <source>
        <dbReference type="Pfam" id="PF20231"/>
    </source>
</evidence>
<dbReference type="OMA" id="FRAHASW"/>
<dbReference type="EMBL" id="JH719425">
    <property type="protein sequence ID" value="EJF59389.1"/>
    <property type="molecule type" value="Genomic_DNA"/>
</dbReference>
<dbReference type="AlphaFoldDB" id="R7ST40"/>
<evidence type="ECO:0000313" key="2">
    <source>
        <dbReference type="EMBL" id="EJF59389.1"/>
    </source>
</evidence>
<dbReference type="RefSeq" id="XP_007367972.1">
    <property type="nucleotide sequence ID" value="XM_007367910.1"/>
</dbReference>
<organism evidence="2 3">
    <name type="scientific">Dichomitus squalens (strain LYAD-421)</name>
    <name type="common">Western red white-rot fungus</name>
    <dbReference type="NCBI Taxonomy" id="732165"/>
    <lineage>
        <taxon>Eukaryota</taxon>
        <taxon>Fungi</taxon>
        <taxon>Dikarya</taxon>
        <taxon>Basidiomycota</taxon>
        <taxon>Agaricomycotina</taxon>
        <taxon>Agaricomycetes</taxon>
        <taxon>Polyporales</taxon>
        <taxon>Polyporaceae</taxon>
        <taxon>Dichomitus</taxon>
    </lineage>
</organism>
<accession>R7ST40</accession>
<evidence type="ECO:0000313" key="3">
    <source>
        <dbReference type="Proteomes" id="UP000053319"/>
    </source>
</evidence>
<gene>
    <name evidence="2" type="ORF">DICSQDRAFT_65108</name>
</gene>